<organism evidence="2 3">
    <name type="scientific">Setaria viridis</name>
    <name type="common">Green bristlegrass</name>
    <name type="synonym">Setaria italica subsp. viridis</name>
    <dbReference type="NCBI Taxonomy" id="4556"/>
    <lineage>
        <taxon>Eukaryota</taxon>
        <taxon>Viridiplantae</taxon>
        <taxon>Streptophyta</taxon>
        <taxon>Embryophyta</taxon>
        <taxon>Tracheophyta</taxon>
        <taxon>Spermatophyta</taxon>
        <taxon>Magnoliopsida</taxon>
        <taxon>Liliopsida</taxon>
        <taxon>Poales</taxon>
        <taxon>Poaceae</taxon>
        <taxon>PACMAD clade</taxon>
        <taxon>Panicoideae</taxon>
        <taxon>Panicodae</taxon>
        <taxon>Paniceae</taxon>
        <taxon>Cenchrinae</taxon>
        <taxon>Setaria</taxon>
    </lineage>
</organism>
<dbReference type="Gramene" id="TKW00657">
    <property type="protein sequence ID" value="TKW00657"/>
    <property type="gene ID" value="SEVIR_8G125932v2"/>
</dbReference>
<proteinExistence type="predicted"/>
<dbReference type="EMBL" id="CM016559">
    <property type="protein sequence ID" value="TKW00657.1"/>
    <property type="molecule type" value="Genomic_DNA"/>
</dbReference>
<dbReference type="Proteomes" id="UP000298652">
    <property type="component" value="Chromosome 8"/>
</dbReference>
<dbReference type="AlphaFoldDB" id="A0A4U6TSR5"/>
<evidence type="ECO:0000256" key="1">
    <source>
        <dbReference type="SAM" id="MobiDB-lite"/>
    </source>
</evidence>
<feature type="compositionally biased region" description="Basic and acidic residues" evidence="1">
    <location>
        <begin position="83"/>
        <end position="93"/>
    </location>
</feature>
<name>A0A4U6TSR5_SETVI</name>
<evidence type="ECO:0000313" key="2">
    <source>
        <dbReference type="EMBL" id="TKW00657.1"/>
    </source>
</evidence>
<evidence type="ECO:0000313" key="3">
    <source>
        <dbReference type="Proteomes" id="UP000298652"/>
    </source>
</evidence>
<reference evidence="2" key="1">
    <citation type="submission" date="2019-03" db="EMBL/GenBank/DDBJ databases">
        <title>WGS assembly of Setaria viridis.</title>
        <authorList>
            <person name="Huang P."/>
            <person name="Jenkins J."/>
            <person name="Grimwood J."/>
            <person name="Barry K."/>
            <person name="Healey A."/>
            <person name="Mamidi S."/>
            <person name="Sreedasyam A."/>
            <person name="Shu S."/>
            <person name="Feldman M."/>
            <person name="Wu J."/>
            <person name="Yu Y."/>
            <person name="Chen C."/>
            <person name="Johnson J."/>
            <person name="Rokhsar D."/>
            <person name="Baxter I."/>
            <person name="Schmutz J."/>
            <person name="Brutnell T."/>
            <person name="Kellogg E."/>
        </authorList>
    </citation>
    <scope>NUCLEOTIDE SEQUENCE [LARGE SCALE GENOMIC DNA]</scope>
</reference>
<accession>A0A4U6TSR5</accession>
<feature type="region of interest" description="Disordered" evidence="1">
    <location>
        <begin position="1"/>
        <end position="97"/>
    </location>
</feature>
<keyword evidence="3" id="KW-1185">Reference proteome</keyword>
<gene>
    <name evidence="2" type="ORF">SEVIR_8G125932v2</name>
</gene>
<protein>
    <submittedName>
        <fullName evidence="2">Uncharacterized protein</fullName>
    </submittedName>
</protein>
<sequence>MTHQGRALMATPTSERAKARPPAEPVEQGGPDEQDGQTAGGRARGVFSPQDIQADGGGSCDVSATGAEEQAGSHGAVGNGRPRKLEGGDRENDAEAGVVRADEQARILDHVFSKGRQHQVIFRGTYWTRTWAVLSKEEEKNEMKNNCSRLEGTALEFFSNKYGWNFRRRILQ</sequence>